<accession>A0A0A9BZ12</accession>
<evidence type="ECO:0000313" key="1">
    <source>
        <dbReference type="EMBL" id="JAD67448.1"/>
    </source>
</evidence>
<sequence>MFPGMSITPYAATRVDQKTMQSVYNCTHTKWPLRHPWHASDRESITEHLLS</sequence>
<dbReference type="EMBL" id="GBRH01230447">
    <property type="protein sequence ID" value="JAD67448.1"/>
    <property type="molecule type" value="Transcribed_RNA"/>
</dbReference>
<proteinExistence type="predicted"/>
<dbReference type="AlphaFoldDB" id="A0A0A9BZ12"/>
<reference evidence="1" key="2">
    <citation type="journal article" date="2015" name="Data Brief">
        <title>Shoot transcriptome of the giant reed, Arundo donax.</title>
        <authorList>
            <person name="Barrero R.A."/>
            <person name="Guerrero F.D."/>
            <person name="Moolhuijzen P."/>
            <person name="Goolsby J.A."/>
            <person name="Tidwell J."/>
            <person name="Bellgard S.E."/>
            <person name="Bellgard M.I."/>
        </authorList>
    </citation>
    <scope>NUCLEOTIDE SEQUENCE</scope>
    <source>
        <tissue evidence="1">Shoot tissue taken approximately 20 cm above the soil surface</tissue>
    </source>
</reference>
<organism evidence="1">
    <name type="scientific">Arundo donax</name>
    <name type="common">Giant reed</name>
    <name type="synonym">Donax arundinaceus</name>
    <dbReference type="NCBI Taxonomy" id="35708"/>
    <lineage>
        <taxon>Eukaryota</taxon>
        <taxon>Viridiplantae</taxon>
        <taxon>Streptophyta</taxon>
        <taxon>Embryophyta</taxon>
        <taxon>Tracheophyta</taxon>
        <taxon>Spermatophyta</taxon>
        <taxon>Magnoliopsida</taxon>
        <taxon>Liliopsida</taxon>
        <taxon>Poales</taxon>
        <taxon>Poaceae</taxon>
        <taxon>PACMAD clade</taxon>
        <taxon>Arundinoideae</taxon>
        <taxon>Arundineae</taxon>
        <taxon>Arundo</taxon>
    </lineage>
</organism>
<name>A0A0A9BZ12_ARUDO</name>
<reference evidence="1" key="1">
    <citation type="submission" date="2014-09" db="EMBL/GenBank/DDBJ databases">
        <authorList>
            <person name="Magalhaes I.L.F."/>
            <person name="Oliveira U."/>
            <person name="Santos F.R."/>
            <person name="Vidigal T.H.D.A."/>
            <person name="Brescovit A.D."/>
            <person name="Santos A.J."/>
        </authorList>
    </citation>
    <scope>NUCLEOTIDE SEQUENCE</scope>
    <source>
        <tissue evidence="1">Shoot tissue taken approximately 20 cm above the soil surface</tissue>
    </source>
</reference>
<protein>
    <submittedName>
        <fullName evidence="1">Uncharacterized protein</fullName>
    </submittedName>
</protein>